<comment type="subcellular location">
    <subcellularLocation>
        <location evidence="1">Nucleus</location>
    </subcellularLocation>
</comment>
<dbReference type="InterPro" id="IPR002110">
    <property type="entry name" value="Ankyrin_rpt"/>
</dbReference>
<dbReference type="FunFam" id="3.40.50.300:FF:000860">
    <property type="entry name" value="DExH-box ATP-dependent RNA helicase DExH6"/>
    <property type="match status" value="1"/>
</dbReference>
<dbReference type="InterPro" id="IPR036770">
    <property type="entry name" value="Ankyrin_rpt-contain_sf"/>
</dbReference>
<dbReference type="InterPro" id="IPR001650">
    <property type="entry name" value="Helicase_C-like"/>
</dbReference>
<comment type="similarity">
    <text evidence="9">Belongs to the DExH box helicase family.</text>
</comment>
<dbReference type="SUPFAM" id="SSF52540">
    <property type="entry name" value="P-loop containing nucleoside triphosphate hydrolases"/>
    <property type="match status" value="2"/>
</dbReference>
<feature type="compositionally biased region" description="Acidic residues" evidence="11">
    <location>
        <begin position="1003"/>
        <end position="1018"/>
    </location>
</feature>
<dbReference type="InterPro" id="IPR014001">
    <property type="entry name" value="Helicase_ATP-bd"/>
</dbReference>
<keyword evidence="7" id="KW-0539">Nucleus</keyword>
<evidence type="ECO:0000313" key="15">
    <source>
        <dbReference type="EMBL" id="KAK4795906.1"/>
    </source>
</evidence>
<feature type="region of interest" description="Disordered" evidence="11">
    <location>
        <begin position="991"/>
        <end position="1035"/>
    </location>
</feature>
<dbReference type="InterPro" id="IPR001374">
    <property type="entry name" value="R3H_dom"/>
</dbReference>
<dbReference type="GO" id="GO:0003723">
    <property type="term" value="F:RNA binding"/>
    <property type="evidence" value="ECO:0007669"/>
    <property type="project" value="UniProtKB-KW"/>
</dbReference>
<dbReference type="PROSITE" id="PS51194">
    <property type="entry name" value="HELICASE_CTER"/>
    <property type="match status" value="1"/>
</dbReference>
<feature type="domain" description="Helicase C-terminal" evidence="14">
    <location>
        <begin position="542"/>
        <end position="716"/>
    </location>
</feature>
<keyword evidence="3" id="KW-0378">Hydrolase</keyword>
<dbReference type="PANTHER" id="PTHR18934">
    <property type="entry name" value="ATP-DEPENDENT RNA HELICASE"/>
    <property type="match status" value="1"/>
</dbReference>
<organism evidence="15 16">
    <name type="scientific">Trapa natans</name>
    <name type="common">Water chestnut</name>
    <dbReference type="NCBI Taxonomy" id="22666"/>
    <lineage>
        <taxon>Eukaryota</taxon>
        <taxon>Viridiplantae</taxon>
        <taxon>Streptophyta</taxon>
        <taxon>Embryophyta</taxon>
        <taxon>Tracheophyta</taxon>
        <taxon>Spermatophyta</taxon>
        <taxon>Magnoliopsida</taxon>
        <taxon>eudicotyledons</taxon>
        <taxon>Gunneridae</taxon>
        <taxon>Pentapetalae</taxon>
        <taxon>rosids</taxon>
        <taxon>malvids</taxon>
        <taxon>Myrtales</taxon>
        <taxon>Lythraceae</taxon>
        <taxon>Trapa</taxon>
    </lineage>
</organism>
<name>A0AAN7MHF8_TRANT</name>
<dbReference type="SMART" id="SM00393">
    <property type="entry name" value="R3H"/>
    <property type="match status" value="1"/>
</dbReference>
<dbReference type="SMART" id="SM00487">
    <property type="entry name" value="DEXDc"/>
    <property type="match status" value="1"/>
</dbReference>
<evidence type="ECO:0000256" key="1">
    <source>
        <dbReference type="ARBA" id="ARBA00004123"/>
    </source>
</evidence>
<keyword evidence="2" id="KW-0547">Nucleotide-binding</keyword>
<dbReference type="GO" id="GO:0005634">
    <property type="term" value="C:nucleus"/>
    <property type="evidence" value="ECO:0007669"/>
    <property type="project" value="UniProtKB-SubCell"/>
</dbReference>
<dbReference type="InterPro" id="IPR007502">
    <property type="entry name" value="Helicase-assoc_dom"/>
</dbReference>
<dbReference type="FunFam" id="3.40.50.300:FF:000526">
    <property type="entry name" value="DExH-box ATP-dependent RNA helicase DExH3"/>
    <property type="match status" value="1"/>
</dbReference>
<dbReference type="GO" id="GO:0003677">
    <property type="term" value="F:DNA binding"/>
    <property type="evidence" value="ECO:0007669"/>
    <property type="project" value="UniProtKB-ARBA"/>
</dbReference>
<dbReference type="Pfam" id="PF21010">
    <property type="entry name" value="HA2_C"/>
    <property type="match status" value="1"/>
</dbReference>
<dbReference type="PROSITE" id="PS51192">
    <property type="entry name" value="HELICASE_ATP_BIND_1"/>
    <property type="match status" value="1"/>
</dbReference>
<dbReference type="GO" id="GO:0003724">
    <property type="term" value="F:RNA helicase activity"/>
    <property type="evidence" value="ECO:0007669"/>
    <property type="project" value="UniProtKB-EC"/>
</dbReference>
<proteinExistence type="inferred from homology"/>
<reference evidence="15 16" key="1">
    <citation type="journal article" date="2023" name="Hortic Res">
        <title>Pangenome of water caltrop reveals structural variations and asymmetric subgenome divergence after allopolyploidization.</title>
        <authorList>
            <person name="Zhang X."/>
            <person name="Chen Y."/>
            <person name="Wang L."/>
            <person name="Yuan Y."/>
            <person name="Fang M."/>
            <person name="Shi L."/>
            <person name="Lu R."/>
            <person name="Comes H.P."/>
            <person name="Ma Y."/>
            <person name="Chen Y."/>
            <person name="Huang G."/>
            <person name="Zhou Y."/>
            <person name="Zheng Z."/>
            <person name="Qiu Y."/>
        </authorList>
    </citation>
    <scope>NUCLEOTIDE SEQUENCE [LARGE SCALE GENOMIC DNA]</scope>
    <source>
        <strain evidence="15">F231</strain>
    </source>
</reference>
<dbReference type="PANTHER" id="PTHR18934:SF213">
    <property type="entry name" value="3'-5' RNA HELICASE YTHDC2"/>
    <property type="match status" value="1"/>
</dbReference>
<dbReference type="SMART" id="SM00847">
    <property type="entry name" value="HA2"/>
    <property type="match status" value="1"/>
</dbReference>
<dbReference type="CDD" id="cd18791">
    <property type="entry name" value="SF2_C_RHA"/>
    <property type="match status" value="1"/>
</dbReference>
<feature type="compositionally biased region" description="Polar residues" evidence="11">
    <location>
        <begin position="1270"/>
        <end position="1280"/>
    </location>
</feature>
<evidence type="ECO:0000256" key="5">
    <source>
        <dbReference type="ARBA" id="ARBA00022840"/>
    </source>
</evidence>
<protein>
    <recommendedName>
        <fullName evidence="17">RNA helicase</fullName>
    </recommendedName>
</protein>
<dbReference type="InterPro" id="IPR011545">
    <property type="entry name" value="DEAD/DEAH_box_helicase_dom"/>
</dbReference>
<evidence type="ECO:0000256" key="11">
    <source>
        <dbReference type="SAM" id="MobiDB-lite"/>
    </source>
</evidence>
<dbReference type="SUPFAM" id="SSF48403">
    <property type="entry name" value="Ankyrin repeat"/>
    <property type="match status" value="1"/>
</dbReference>
<dbReference type="FunFam" id="3.30.1370.50:FF:000002">
    <property type="entry name" value="Immunoglobulin mu DNA-binding protein 2"/>
    <property type="match status" value="1"/>
</dbReference>
<gene>
    <name evidence="15" type="ORF">SAY86_028232</name>
</gene>
<dbReference type="InterPro" id="IPR048333">
    <property type="entry name" value="HA2_WH"/>
</dbReference>
<evidence type="ECO:0000256" key="2">
    <source>
        <dbReference type="ARBA" id="ARBA00022741"/>
    </source>
</evidence>
<dbReference type="SUPFAM" id="SSF82708">
    <property type="entry name" value="R3H domain"/>
    <property type="match status" value="1"/>
</dbReference>
<evidence type="ECO:0000256" key="3">
    <source>
        <dbReference type="ARBA" id="ARBA00022801"/>
    </source>
</evidence>
<feature type="compositionally biased region" description="Basic and acidic residues" evidence="11">
    <location>
        <begin position="8"/>
        <end position="19"/>
    </location>
</feature>
<dbReference type="EMBL" id="JAXQNO010000006">
    <property type="protein sequence ID" value="KAK4795906.1"/>
    <property type="molecule type" value="Genomic_DNA"/>
</dbReference>
<dbReference type="Proteomes" id="UP001346149">
    <property type="component" value="Unassembled WGS sequence"/>
</dbReference>
<feature type="region of interest" description="Disordered" evidence="11">
    <location>
        <begin position="1"/>
        <end position="20"/>
    </location>
</feature>
<dbReference type="Pfam" id="PF04408">
    <property type="entry name" value="WHD_HA2"/>
    <property type="match status" value="1"/>
</dbReference>
<dbReference type="Gene3D" id="3.30.1370.50">
    <property type="entry name" value="R3H-like domain"/>
    <property type="match status" value="1"/>
</dbReference>
<dbReference type="SMART" id="SM00490">
    <property type="entry name" value="HELICc"/>
    <property type="match status" value="1"/>
</dbReference>
<evidence type="ECO:0000256" key="6">
    <source>
        <dbReference type="ARBA" id="ARBA00022884"/>
    </source>
</evidence>
<dbReference type="CDD" id="cd17917">
    <property type="entry name" value="DEXHc_RHA-like"/>
    <property type="match status" value="1"/>
</dbReference>
<feature type="domain" description="Helicase ATP-binding" evidence="13">
    <location>
        <begin position="194"/>
        <end position="372"/>
    </location>
</feature>
<dbReference type="Pfam" id="PF00270">
    <property type="entry name" value="DEAD"/>
    <property type="match status" value="1"/>
</dbReference>
<keyword evidence="4" id="KW-0347">Helicase</keyword>
<dbReference type="InterPro" id="IPR036867">
    <property type="entry name" value="R3H_dom_sf"/>
</dbReference>
<feature type="region of interest" description="Disordered" evidence="11">
    <location>
        <begin position="1141"/>
        <end position="1163"/>
    </location>
</feature>
<evidence type="ECO:0000256" key="4">
    <source>
        <dbReference type="ARBA" id="ARBA00022806"/>
    </source>
</evidence>
<comment type="catalytic activity">
    <reaction evidence="8">
        <text>ATP + H2O = ADP + phosphate + H(+)</text>
        <dbReference type="Rhea" id="RHEA:13065"/>
        <dbReference type="ChEBI" id="CHEBI:15377"/>
        <dbReference type="ChEBI" id="CHEBI:15378"/>
        <dbReference type="ChEBI" id="CHEBI:30616"/>
        <dbReference type="ChEBI" id="CHEBI:43474"/>
        <dbReference type="ChEBI" id="CHEBI:456216"/>
        <dbReference type="EC" id="3.6.4.13"/>
    </reaction>
</comment>
<accession>A0AAN7MHF8</accession>
<feature type="compositionally biased region" description="Low complexity" evidence="11">
    <location>
        <begin position="1235"/>
        <end position="1259"/>
    </location>
</feature>
<dbReference type="Gene3D" id="3.40.50.300">
    <property type="entry name" value="P-loop containing nucleotide triphosphate hydrolases"/>
    <property type="match status" value="2"/>
</dbReference>
<evidence type="ECO:0000256" key="7">
    <source>
        <dbReference type="ARBA" id="ARBA00023242"/>
    </source>
</evidence>
<dbReference type="PROSITE" id="PS51061">
    <property type="entry name" value="R3H"/>
    <property type="match status" value="1"/>
</dbReference>
<comment type="caution">
    <text evidence="15">The sequence shown here is derived from an EMBL/GenBank/DDBJ whole genome shotgun (WGS) entry which is preliminary data.</text>
</comment>
<evidence type="ECO:0000256" key="8">
    <source>
        <dbReference type="ARBA" id="ARBA00047984"/>
    </source>
</evidence>
<sequence length="1321" mass="147592">MGKKRHAKGDDRPVTEESGLRINRALQKFRSSKDEVYKFNEELSRFERAVVHKQCRKMGMLSKSSGSGMQRRVFVYKKKGHQLKRKRENEKYNENLAFVALSEQTKEALQELFTSYPPGDVARINEENGKNLEKYRARKRKKDDIFQKPILNNAEIVTKVESLSLKLEKAANLRKVTEQRFKLPIASFKNVILSAVESHQQVVLVSGETGCGKTTQVPQYILDSMWAKEKTCKIICTQPRRISATSVAERICYERGEKIGDDIGYKIRLESKGDRNSSIVFCTNGVLLRVLIAGCSNKKGNLAESSKNVVSEFTHIIVDEIHERDRYSDFMLAILRDILPSHPRLRLILMSATIDVEKFSAYFGGCPVVCVPGFTHPVKTFYLEDVLSILKSEQGNHINTSLFCLDEDIELMEDDKFALDDAINSAWISDDFYSLLRLVSSQRNPKVYNYQHSVTGMTPLMVFAGKGRTDDVCMLLSFGADFHLKSKSGATALEWAEHKNQKEASDLLRKHGENIHIHSLEEKQLVDKYLATANPEFVDVILIEKLLKKICEDSTDGAILVFLPGWDDINKTRDRLLASQFFTDPSKFIIIALHSMIPSADQKKVFTRPSPGCRKIILSTNIAETSITIDDVVYVIDSGRMKEKSYDPYNNVSTLQSSWVSKASAKQRQGRAGRCQPGICYHLYSKVRAASLPQFQEPEIKRVPVEEICLQVKMMDPHCKIEDFLMKTLDPPVPETMHNAILLLQDIGALSHDENLTPLGEKLGALPVHPSTSKMLLFSIMMNCLDPALTLACASDYRDPFTLPMLPNEKKRAAAAKSELASLYNGQGDHLAIIAAFECWKKAKDCGQERQFCSQYFVSSSTMGMLFGMRKQLERELLHNRFIPEDTSNLSKNARVPGIVHAVLVAGLYPMVGKLLPPARGKRLVQIANGEKVRLLRPPSANTAFSKITDQLLVVYDEITRGEGSGYIRNSTVIGPLPVLLLASDIAVAPADENGDRRSGDQSNEEDGDEYDSDENNEVEIAKDVSTRTTENMVMSSPDSSVTVVADGWLTFRSTSFDIAQIYCLREQLLEAMIFKVSNPSKILPPIVEAYVHSTAQALSYDGLTGIPPLAIVNEAETGEDGLMVSKDKKHSGSLKWIRNLMGGRNTKGPGRRDPNPPFKVNQDYFRGSKHFIRQRFPSDFSNGLPYQRHARPLASPVSQQRPPQGPSSVQTFIQQPLYSDFSNPELGPLSYGYSSSRPARPSASSVSQQRPAQVSSSAWHRKSSSKQSNGEAMQSTSSAPPKKSLPRDPSLVEFGSLFNGPYGIRGDSLKRSRGNVSGQI</sequence>
<feature type="region of interest" description="Disordered" evidence="11">
    <location>
        <begin position="1230"/>
        <end position="1321"/>
    </location>
</feature>
<evidence type="ECO:0000259" key="14">
    <source>
        <dbReference type="PROSITE" id="PS51194"/>
    </source>
</evidence>
<dbReference type="Pfam" id="PF01424">
    <property type="entry name" value="R3H"/>
    <property type="match status" value="1"/>
</dbReference>
<keyword evidence="6" id="KW-0694">RNA-binding</keyword>
<feature type="domain" description="R3H" evidence="12">
    <location>
        <begin position="16"/>
        <end position="79"/>
    </location>
</feature>
<evidence type="ECO:0000256" key="10">
    <source>
        <dbReference type="PROSITE-ProRule" id="PRU00023"/>
    </source>
</evidence>
<dbReference type="Gene3D" id="1.25.40.20">
    <property type="entry name" value="Ankyrin repeat-containing domain"/>
    <property type="match status" value="1"/>
</dbReference>
<evidence type="ECO:0000259" key="12">
    <source>
        <dbReference type="PROSITE" id="PS51061"/>
    </source>
</evidence>
<evidence type="ECO:0000313" key="16">
    <source>
        <dbReference type="Proteomes" id="UP001346149"/>
    </source>
</evidence>
<dbReference type="GO" id="GO:0016787">
    <property type="term" value="F:hydrolase activity"/>
    <property type="evidence" value="ECO:0007669"/>
    <property type="project" value="UniProtKB-KW"/>
</dbReference>
<evidence type="ECO:0000256" key="9">
    <source>
        <dbReference type="ARBA" id="ARBA00060772"/>
    </source>
</evidence>
<dbReference type="FunFam" id="1.20.120.1080:FF:000011">
    <property type="entry name" value="DExH-box ATP-dependent RNA helicase DExH6"/>
    <property type="match status" value="1"/>
</dbReference>
<dbReference type="InterPro" id="IPR027417">
    <property type="entry name" value="P-loop_NTPase"/>
</dbReference>
<keyword evidence="10" id="KW-0040">ANK repeat</keyword>
<evidence type="ECO:0008006" key="17">
    <source>
        <dbReference type="Google" id="ProtNLM"/>
    </source>
</evidence>
<feature type="repeat" description="ANK" evidence="10">
    <location>
        <begin position="455"/>
        <end position="487"/>
    </location>
</feature>
<dbReference type="GO" id="GO:0005524">
    <property type="term" value="F:ATP binding"/>
    <property type="evidence" value="ECO:0007669"/>
    <property type="project" value="UniProtKB-KW"/>
</dbReference>
<keyword evidence="5" id="KW-0067">ATP-binding</keyword>
<dbReference type="PROSITE" id="PS50088">
    <property type="entry name" value="ANK_REPEAT"/>
    <property type="match status" value="1"/>
</dbReference>
<keyword evidence="16" id="KW-1185">Reference proteome</keyword>
<dbReference type="Gene3D" id="1.20.120.1080">
    <property type="match status" value="1"/>
</dbReference>
<dbReference type="Pfam" id="PF00271">
    <property type="entry name" value="Helicase_C"/>
    <property type="match status" value="1"/>
</dbReference>
<evidence type="ECO:0000259" key="13">
    <source>
        <dbReference type="PROSITE" id="PS51192"/>
    </source>
</evidence>